<gene>
    <name evidence="2" type="ORF">SAMN06265220_101251</name>
</gene>
<evidence type="ECO:0000313" key="3">
    <source>
        <dbReference type="Proteomes" id="UP000319267"/>
    </source>
</evidence>
<reference evidence="2 3" key="1">
    <citation type="submission" date="2017-05" db="EMBL/GenBank/DDBJ databases">
        <authorList>
            <person name="Varghese N."/>
            <person name="Submissions S."/>
        </authorList>
    </citation>
    <scope>NUCLEOTIDE SEQUENCE [LARGE SCALE GENOMIC DNA]</scope>
    <source>
        <strain evidence="2 3">DSM 29982</strain>
    </source>
</reference>
<keyword evidence="1" id="KW-0472">Membrane</keyword>
<organism evidence="2 3">
    <name type="scientific">Flavobacterium nitrogenifigens</name>
    <dbReference type="NCBI Taxonomy" id="1617283"/>
    <lineage>
        <taxon>Bacteria</taxon>
        <taxon>Pseudomonadati</taxon>
        <taxon>Bacteroidota</taxon>
        <taxon>Flavobacteriia</taxon>
        <taxon>Flavobacteriales</taxon>
        <taxon>Flavobacteriaceae</taxon>
        <taxon>Flavobacterium</taxon>
    </lineage>
</organism>
<dbReference type="AlphaFoldDB" id="A0A521ALA0"/>
<evidence type="ECO:0000256" key="1">
    <source>
        <dbReference type="SAM" id="Phobius"/>
    </source>
</evidence>
<proteinExistence type="predicted"/>
<dbReference type="EMBL" id="FXTQ01000001">
    <property type="protein sequence ID" value="SMO35624.1"/>
    <property type="molecule type" value="Genomic_DNA"/>
</dbReference>
<sequence>MNHSLIIVLKKYTPIFSIVFFFVSIVLTFYEIFYFLLLLGILLLSVSILALNFLSDIDKTGIEIFGKIVAYDSDEEGHKTPIIEFQTSDGKFFKGTPLIHSSSDVDKFRSYQENINKKVKILYSADCPENFIIKGKTYTFFLNLVAIAGLGLIICSIAKLLGYDLIF</sequence>
<evidence type="ECO:0000313" key="2">
    <source>
        <dbReference type="EMBL" id="SMO35624.1"/>
    </source>
</evidence>
<dbReference type="Proteomes" id="UP000319267">
    <property type="component" value="Unassembled WGS sequence"/>
</dbReference>
<feature type="transmembrane region" description="Helical" evidence="1">
    <location>
        <begin position="140"/>
        <end position="161"/>
    </location>
</feature>
<keyword evidence="1" id="KW-1133">Transmembrane helix</keyword>
<name>A0A521ALA0_9FLAO</name>
<protein>
    <recommendedName>
        <fullName evidence="4">DUF3592 domain-containing protein</fullName>
    </recommendedName>
</protein>
<dbReference type="OrthoDB" id="1364845at2"/>
<feature type="transmembrane region" description="Helical" evidence="1">
    <location>
        <begin position="12"/>
        <end position="30"/>
    </location>
</feature>
<evidence type="ECO:0008006" key="4">
    <source>
        <dbReference type="Google" id="ProtNLM"/>
    </source>
</evidence>
<accession>A0A521ALA0</accession>
<keyword evidence="3" id="KW-1185">Reference proteome</keyword>
<keyword evidence="1" id="KW-0812">Transmembrane</keyword>
<dbReference type="RefSeq" id="WP_111377973.1">
    <property type="nucleotide sequence ID" value="NZ_CP043612.1"/>
</dbReference>
<feature type="transmembrane region" description="Helical" evidence="1">
    <location>
        <begin position="36"/>
        <end position="54"/>
    </location>
</feature>